<evidence type="ECO:0000313" key="3">
    <source>
        <dbReference type="Proteomes" id="UP000008142"/>
    </source>
</evidence>
<dbReference type="Proteomes" id="UP000008142">
    <property type="component" value="Unassembled WGS sequence"/>
</dbReference>
<gene>
    <name evidence="2" type="ORF">HCEG_08810</name>
</gene>
<dbReference type="HOGENOM" id="CLU_1354272_0_0_1"/>
<dbReference type="STRING" id="544711.F0UUL8"/>
<name>F0UUL8_AJEC8</name>
<reference evidence="3" key="1">
    <citation type="submission" date="2008-07" db="EMBL/GenBank/DDBJ databases">
        <title>Annotation of Ajellomyces capsulatus strain H88.</title>
        <authorList>
            <person name="Champion M."/>
            <person name="Cuomo C."/>
            <person name="Ma L.-J."/>
            <person name="Henn M.R."/>
            <person name="Sil A."/>
            <person name="Goldman B."/>
            <person name="Young S.K."/>
            <person name="Kodira C.D."/>
            <person name="Zeng Q."/>
            <person name="Koehrsen M."/>
            <person name="Alvarado L."/>
            <person name="Berlin A."/>
            <person name="Borenstein D."/>
            <person name="Chen Z."/>
            <person name="Engels R."/>
            <person name="Freedman E."/>
            <person name="Gellesch M."/>
            <person name="Goldberg J."/>
            <person name="Griggs A."/>
            <person name="Gujja S."/>
            <person name="Heiman D."/>
            <person name="Hepburn T."/>
            <person name="Howarth C."/>
            <person name="Jen D."/>
            <person name="Larson L."/>
            <person name="Lewis B."/>
            <person name="Mehta T."/>
            <person name="Park D."/>
            <person name="Pearson M."/>
            <person name="Roberts A."/>
            <person name="Saif S."/>
            <person name="Shea T."/>
            <person name="Shenoy N."/>
            <person name="Sisk P."/>
            <person name="Stolte C."/>
            <person name="Sykes S."/>
            <person name="Walk T."/>
            <person name="White J."/>
            <person name="Yandava C."/>
            <person name="Klein B."/>
            <person name="McEwen J.G."/>
            <person name="Puccia R."/>
            <person name="Goldman G.H."/>
            <person name="Felipe M.S."/>
            <person name="Nino-Vega G."/>
            <person name="San-Blas G."/>
            <person name="Taylor J."/>
            <person name="Mendoza L."/>
            <person name="Galagan J."/>
            <person name="Nusbaum C."/>
            <person name="Birren B."/>
        </authorList>
    </citation>
    <scope>NUCLEOTIDE SEQUENCE [LARGE SCALE GENOMIC DNA]</scope>
    <source>
        <strain evidence="3">H88</strain>
    </source>
</reference>
<feature type="region of interest" description="Disordered" evidence="1">
    <location>
        <begin position="27"/>
        <end position="71"/>
    </location>
</feature>
<dbReference type="AlphaFoldDB" id="F0UUL8"/>
<proteinExistence type="predicted"/>
<accession>F0UUL8</accession>
<sequence length="202" mass="22767">MGEVVNHFRHGWASSFASVVFPPFTGAKQSKAEQSRAKQSKAEQSRAKQSKAEQSRAKQSKATRNKVHSKNQEGYCRNSHLLGWLDSSQAPESPLHLFHEALDPSRALHFDLVTLACRRRHHRCWATLLASSTSSVKSRCKILSTKEKEIVIIDDDFRCLSISAVMVSMIVRGEIWSLRVHLFRQDLRVEGSDGGTMILILI</sequence>
<evidence type="ECO:0000313" key="2">
    <source>
        <dbReference type="EMBL" id="EGC49595.1"/>
    </source>
</evidence>
<organism evidence="3">
    <name type="scientific">Ajellomyces capsulatus (strain H88)</name>
    <name type="common">Darling's disease fungus</name>
    <name type="synonym">Histoplasma capsulatum</name>
    <dbReference type="NCBI Taxonomy" id="544711"/>
    <lineage>
        <taxon>Eukaryota</taxon>
        <taxon>Fungi</taxon>
        <taxon>Dikarya</taxon>
        <taxon>Ascomycota</taxon>
        <taxon>Pezizomycotina</taxon>
        <taxon>Eurotiomycetes</taxon>
        <taxon>Eurotiomycetidae</taxon>
        <taxon>Onygenales</taxon>
        <taxon>Ajellomycetaceae</taxon>
        <taxon>Histoplasma</taxon>
    </lineage>
</organism>
<feature type="compositionally biased region" description="Basic and acidic residues" evidence="1">
    <location>
        <begin position="30"/>
        <end position="56"/>
    </location>
</feature>
<protein>
    <submittedName>
        <fullName evidence="2">Predicted protein</fullName>
    </submittedName>
</protein>
<dbReference type="OrthoDB" id="5426422at2759"/>
<evidence type="ECO:0000256" key="1">
    <source>
        <dbReference type="SAM" id="MobiDB-lite"/>
    </source>
</evidence>
<feature type="compositionally biased region" description="Basic residues" evidence="1">
    <location>
        <begin position="58"/>
        <end position="69"/>
    </location>
</feature>
<dbReference type="EMBL" id="DS990643">
    <property type="protein sequence ID" value="EGC49595.1"/>
    <property type="molecule type" value="Genomic_DNA"/>
</dbReference>